<keyword evidence="1 8" id="KW-0004">4Fe-4S</keyword>
<dbReference type="HAMAP" id="MF_00917">
    <property type="entry name" value="QueE"/>
    <property type="match status" value="1"/>
</dbReference>
<comment type="caution">
    <text evidence="10">The sequence shown here is derived from an EMBL/GenBank/DDBJ whole genome shotgun (WGS) entry which is preliminary data.</text>
</comment>
<dbReference type="PANTHER" id="PTHR42836:SF1">
    <property type="entry name" value="7-CARBOXY-7-DEAZAGUANINE SYNTHASE"/>
    <property type="match status" value="1"/>
</dbReference>
<dbReference type="InterPro" id="IPR007197">
    <property type="entry name" value="rSAM"/>
</dbReference>
<evidence type="ECO:0000256" key="7">
    <source>
        <dbReference type="ARBA" id="ARBA00023239"/>
    </source>
</evidence>
<comment type="cofactor">
    <cofactor evidence="8">
        <name>S-adenosyl-L-methionine</name>
        <dbReference type="ChEBI" id="CHEBI:59789"/>
    </cofactor>
    <text evidence="8">Binds 1 S-adenosyl-L-methionine per subunit.</text>
</comment>
<feature type="binding site" evidence="8">
    <location>
        <position position="34"/>
    </location>
    <ligand>
        <name>[4Fe-4S] cluster</name>
        <dbReference type="ChEBI" id="CHEBI:49883"/>
        <note>4Fe-4S-S-AdoMet</note>
    </ligand>
</feature>
<keyword evidence="6 8" id="KW-0411">Iron-sulfur</keyword>
<evidence type="ECO:0000256" key="2">
    <source>
        <dbReference type="ARBA" id="ARBA00022691"/>
    </source>
</evidence>
<dbReference type="GO" id="GO:0000287">
    <property type="term" value="F:magnesium ion binding"/>
    <property type="evidence" value="ECO:0007669"/>
    <property type="project" value="UniProtKB-UniRule"/>
</dbReference>
<dbReference type="SFLD" id="SFLDS00029">
    <property type="entry name" value="Radical_SAM"/>
    <property type="match status" value="1"/>
</dbReference>
<proteinExistence type="inferred from homology"/>
<evidence type="ECO:0000256" key="8">
    <source>
        <dbReference type="HAMAP-Rule" id="MF_00917"/>
    </source>
</evidence>
<accession>A0A9D9HV89</accession>
<dbReference type="PIRSF" id="PIRSF000370">
    <property type="entry name" value="QueE"/>
    <property type="match status" value="1"/>
</dbReference>
<feature type="binding site" evidence="8">
    <location>
        <position position="30"/>
    </location>
    <ligand>
        <name>[4Fe-4S] cluster</name>
        <dbReference type="ChEBI" id="CHEBI:49883"/>
        <note>4Fe-4S-S-AdoMet</note>
    </ligand>
</feature>
<dbReference type="InterPro" id="IPR013785">
    <property type="entry name" value="Aldolase_TIM"/>
</dbReference>
<comment type="function">
    <text evidence="8">Catalyzes the complex heterocyclic radical-mediated conversion of 6-carboxy-5,6,7,8-tetrahydropterin (CPH4) to 7-carboxy-7-deazaguanine (CDG), a step common to the biosynthetic pathways of all 7-deazapurine-containing compounds.</text>
</comment>
<feature type="binding site" evidence="8">
    <location>
        <begin position="11"/>
        <end position="13"/>
    </location>
    <ligand>
        <name>substrate</name>
    </ligand>
</feature>
<keyword evidence="5 8" id="KW-0408">Iron</keyword>
<evidence type="ECO:0000313" key="10">
    <source>
        <dbReference type="EMBL" id="MBO8460483.1"/>
    </source>
</evidence>
<feature type="binding site" evidence="8">
    <location>
        <position position="39"/>
    </location>
    <ligand>
        <name>Mg(2+)</name>
        <dbReference type="ChEBI" id="CHEBI:18420"/>
    </ligand>
</feature>
<evidence type="ECO:0000256" key="5">
    <source>
        <dbReference type="ARBA" id="ARBA00023004"/>
    </source>
</evidence>
<dbReference type="GO" id="GO:0008616">
    <property type="term" value="P:tRNA queuosine(34) biosynthetic process"/>
    <property type="evidence" value="ECO:0007669"/>
    <property type="project" value="UniProtKB-UniRule"/>
</dbReference>
<evidence type="ECO:0000256" key="4">
    <source>
        <dbReference type="ARBA" id="ARBA00022842"/>
    </source>
</evidence>
<evidence type="ECO:0000256" key="3">
    <source>
        <dbReference type="ARBA" id="ARBA00022723"/>
    </source>
</evidence>
<feature type="binding site" evidence="8">
    <location>
        <position position="26"/>
    </location>
    <ligand>
        <name>substrate</name>
    </ligand>
</feature>
<comment type="pathway">
    <text evidence="8">Purine metabolism; 7-cyano-7-deazaguanine biosynthesis.</text>
</comment>
<keyword evidence="2 8" id="KW-0949">S-adenosyl-L-methionine</keyword>
<keyword evidence="4 8" id="KW-0460">Magnesium</keyword>
<reference evidence="10" key="1">
    <citation type="submission" date="2020-10" db="EMBL/GenBank/DDBJ databases">
        <authorList>
            <person name="Gilroy R."/>
        </authorList>
    </citation>
    <scope>NUCLEOTIDE SEQUENCE</scope>
    <source>
        <strain evidence="10">G3-3990</strain>
    </source>
</reference>
<dbReference type="Gene3D" id="3.20.20.70">
    <property type="entry name" value="Aldolase class I"/>
    <property type="match status" value="1"/>
</dbReference>
<comment type="subunit">
    <text evidence="8">Homodimer.</text>
</comment>
<keyword evidence="3 8" id="KW-0479">Metal-binding</keyword>
<reference evidence="10" key="2">
    <citation type="journal article" date="2021" name="PeerJ">
        <title>Extensive microbial diversity within the chicken gut microbiome revealed by metagenomics and culture.</title>
        <authorList>
            <person name="Gilroy R."/>
            <person name="Ravi A."/>
            <person name="Getino M."/>
            <person name="Pursley I."/>
            <person name="Horton D.L."/>
            <person name="Alikhan N.F."/>
            <person name="Baker D."/>
            <person name="Gharbi K."/>
            <person name="Hall N."/>
            <person name="Watson M."/>
            <person name="Adriaenssens E.M."/>
            <person name="Foster-Nyarko E."/>
            <person name="Jarju S."/>
            <person name="Secka A."/>
            <person name="Antonio M."/>
            <person name="Oren A."/>
            <person name="Chaudhuri R.R."/>
            <person name="La Ragione R."/>
            <person name="Hildebrand F."/>
            <person name="Pallen M.J."/>
        </authorList>
    </citation>
    <scope>NUCLEOTIDE SEQUENCE</scope>
    <source>
        <strain evidence="10">G3-3990</strain>
    </source>
</reference>
<feature type="domain" description="Radical SAM core" evidence="9">
    <location>
        <begin position="17"/>
        <end position="198"/>
    </location>
</feature>
<dbReference type="CDD" id="cd01335">
    <property type="entry name" value="Radical_SAM"/>
    <property type="match status" value="1"/>
</dbReference>
<organism evidence="10 11">
    <name type="scientific">Candidatus Gallipaludibacter merdavium</name>
    <dbReference type="NCBI Taxonomy" id="2840839"/>
    <lineage>
        <taxon>Bacteria</taxon>
        <taxon>Pseudomonadati</taxon>
        <taxon>Bacteroidota</taxon>
        <taxon>Bacteroidia</taxon>
        <taxon>Bacteroidales</taxon>
        <taxon>Candidatus Gallipaludibacter</taxon>
    </lineage>
</organism>
<dbReference type="GO" id="GO:1904047">
    <property type="term" value="F:S-adenosyl-L-methionine binding"/>
    <property type="evidence" value="ECO:0007669"/>
    <property type="project" value="UniProtKB-UniRule"/>
</dbReference>
<feature type="binding site" evidence="8">
    <location>
        <begin position="115"/>
        <end position="117"/>
    </location>
    <ligand>
        <name>S-adenosyl-L-methionine</name>
        <dbReference type="ChEBI" id="CHEBI:59789"/>
    </ligand>
</feature>
<dbReference type="Proteomes" id="UP000823641">
    <property type="component" value="Unassembled WGS sequence"/>
</dbReference>
<dbReference type="EC" id="4.3.99.3" evidence="8"/>
<evidence type="ECO:0000313" key="11">
    <source>
        <dbReference type="Proteomes" id="UP000823641"/>
    </source>
</evidence>
<feature type="binding site" evidence="8">
    <location>
        <begin position="36"/>
        <end position="38"/>
    </location>
    <ligand>
        <name>S-adenosyl-L-methionine</name>
        <dbReference type="ChEBI" id="CHEBI:59789"/>
    </ligand>
</feature>
<dbReference type="PANTHER" id="PTHR42836">
    <property type="entry name" value="7-CARBOXY-7-DEAZAGUANINE SYNTHASE"/>
    <property type="match status" value="1"/>
</dbReference>
<dbReference type="PROSITE" id="PS51918">
    <property type="entry name" value="RADICAL_SAM"/>
    <property type="match status" value="1"/>
</dbReference>
<dbReference type="GO" id="GO:0016840">
    <property type="term" value="F:carbon-nitrogen lyase activity"/>
    <property type="evidence" value="ECO:0007669"/>
    <property type="project" value="UniProtKB-UniRule"/>
</dbReference>
<feature type="binding site" evidence="8">
    <location>
        <position position="69"/>
    </location>
    <ligand>
        <name>S-adenosyl-L-methionine</name>
        <dbReference type="ChEBI" id="CHEBI:59789"/>
    </ligand>
</feature>
<comment type="cofactor">
    <cofactor evidence="8">
        <name>[4Fe-4S] cluster</name>
        <dbReference type="ChEBI" id="CHEBI:49883"/>
    </cofactor>
    <text evidence="8">Binds 1 [4Fe-4S] cluster. The cluster is coordinated with 3 cysteines and an exchangeable S-adenosyl-L-methionine.</text>
</comment>
<keyword evidence="7 8" id="KW-0456">Lyase</keyword>
<name>A0A9D9HV89_9BACT</name>
<dbReference type="Pfam" id="PF04055">
    <property type="entry name" value="Radical_SAM"/>
    <property type="match status" value="1"/>
</dbReference>
<comment type="cofactor">
    <cofactor evidence="8">
        <name>Mg(2+)</name>
        <dbReference type="ChEBI" id="CHEBI:18420"/>
    </cofactor>
</comment>
<keyword evidence="8" id="KW-0671">Queuosine biosynthesis</keyword>
<evidence type="ECO:0000256" key="1">
    <source>
        <dbReference type="ARBA" id="ARBA00022485"/>
    </source>
</evidence>
<sequence>MKKINELFYSLQGEGYNCGTPAVFIRFSGCNLQCPFCDTQHNTGKWMDDTAIVTEVMKYPAPLIVLTGGEPTLFIDEPFIKALLVTGKKIAIETNGTCPLKLSEETRKQIWITISPKDFLEGSKSPILMQECDELKVVNVGQELSHYFDMKAHHYFLQPCDFGDAKKNQENLQMTIESCLQDTRWRLSLQTHKMIGIR</sequence>
<dbReference type="AlphaFoldDB" id="A0A9D9HV89"/>
<dbReference type="EMBL" id="JADIMG010000087">
    <property type="protein sequence ID" value="MBO8460483.1"/>
    <property type="molecule type" value="Genomic_DNA"/>
</dbReference>
<feature type="binding site" evidence="8">
    <location>
        <position position="37"/>
    </location>
    <ligand>
        <name>[4Fe-4S] cluster</name>
        <dbReference type="ChEBI" id="CHEBI:49883"/>
        <note>4Fe-4S-S-AdoMet</note>
    </ligand>
</feature>
<dbReference type="SUPFAM" id="SSF102114">
    <property type="entry name" value="Radical SAM enzymes"/>
    <property type="match status" value="1"/>
</dbReference>
<protein>
    <recommendedName>
        <fullName evidence="8">7-carboxy-7-deazaguanine synthase</fullName>
        <shortName evidence="8">CDG synthase</shortName>
        <ecNumber evidence="8">4.3.99.3</ecNumber>
    </recommendedName>
    <alternativeName>
        <fullName evidence="8">Queuosine biosynthesis protein QueE</fullName>
    </alternativeName>
</protein>
<evidence type="ECO:0000256" key="6">
    <source>
        <dbReference type="ARBA" id="ARBA00023014"/>
    </source>
</evidence>
<comment type="similarity">
    <text evidence="8">Belongs to the radical SAM superfamily. 7-carboxy-7-deazaguanine synthase family.</text>
</comment>
<feature type="binding site" evidence="8">
    <location>
        <position position="67"/>
    </location>
    <ligand>
        <name>substrate</name>
    </ligand>
</feature>
<dbReference type="InterPro" id="IPR058240">
    <property type="entry name" value="rSAM_sf"/>
</dbReference>
<comment type="catalytic activity">
    <reaction evidence="8">
        <text>6-carboxy-5,6,7,8-tetrahydropterin + H(+) = 7-carboxy-7-carbaguanine + NH4(+)</text>
        <dbReference type="Rhea" id="RHEA:27974"/>
        <dbReference type="ChEBI" id="CHEBI:15378"/>
        <dbReference type="ChEBI" id="CHEBI:28938"/>
        <dbReference type="ChEBI" id="CHEBI:61032"/>
        <dbReference type="ChEBI" id="CHEBI:61036"/>
        <dbReference type="EC" id="4.3.99.3"/>
    </reaction>
</comment>
<dbReference type="GO" id="GO:0051539">
    <property type="term" value="F:4 iron, 4 sulfur cluster binding"/>
    <property type="evidence" value="ECO:0007669"/>
    <property type="project" value="UniProtKB-UniRule"/>
</dbReference>
<dbReference type="InterPro" id="IPR024924">
    <property type="entry name" value="7-CO-7-deazaguanine_synth-like"/>
</dbReference>
<gene>
    <name evidence="8" type="primary">queE</name>
    <name evidence="10" type="ORF">IAA73_09150</name>
</gene>
<evidence type="ECO:0000259" key="9">
    <source>
        <dbReference type="PROSITE" id="PS51918"/>
    </source>
</evidence>
<comment type="caution">
    <text evidence="8">Lacks conserved residue(s) required for the propagation of feature annotation.</text>
</comment>